<dbReference type="Pfam" id="PF02254">
    <property type="entry name" value="TrkA_N"/>
    <property type="match status" value="1"/>
</dbReference>
<comment type="caution">
    <text evidence="3">The sequence shown here is derived from an EMBL/GenBank/DDBJ whole genome shotgun (WGS) entry which is preliminary data.</text>
</comment>
<dbReference type="GO" id="GO:0006813">
    <property type="term" value="P:potassium ion transport"/>
    <property type="evidence" value="ECO:0007669"/>
    <property type="project" value="InterPro"/>
</dbReference>
<reference evidence="3" key="1">
    <citation type="submission" date="2022-06" db="EMBL/GenBank/DDBJ databases">
        <title>Aquibacillus sp. a new bacterium isolated from soil saline samples.</title>
        <authorList>
            <person name="Galisteo C."/>
            <person name="De La Haba R."/>
            <person name="Sanchez-Porro C."/>
            <person name="Ventosa A."/>
        </authorList>
    </citation>
    <scope>NUCLEOTIDE SEQUENCE</scope>
    <source>
        <strain evidence="3">3ASR75-54</strain>
    </source>
</reference>
<dbReference type="PANTHER" id="PTHR43833:SF7">
    <property type="entry name" value="KTR SYSTEM POTASSIUM UPTAKE PROTEIN C"/>
    <property type="match status" value="1"/>
</dbReference>
<dbReference type="PROSITE" id="PS51202">
    <property type="entry name" value="RCK_C"/>
    <property type="match status" value="1"/>
</dbReference>
<dbReference type="InterPro" id="IPR006037">
    <property type="entry name" value="RCK_C"/>
</dbReference>
<dbReference type="Gene3D" id="3.40.50.720">
    <property type="entry name" value="NAD(P)-binding Rossmann-like Domain"/>
    <property type="match status" value="1"/>
</dbReference>
<dbReference type="InterPro" id="IPR050721">
    <property type="entry name" value="Trk_Ktr_HKT_K-transport"/>
</dbReference>
<accession>A0A9X4AF68</accession>
<sequence>MKHTNKEFVVIGLGRFGSSLCQELTSTGVNVMAIDKDGERVQDFHHVVTQAVELDATDEEQLKAIGIRNFDCVVVSIGENLQSSILITLILKELGIKQVWVKARNEHHAKVLDKIGADRVLHPERDMAKRIAHHIGSDTVADYIELTKDYSIVEIVVSDKLSGKRLLDLEMKENFNCAVVAVKKGEDDVIVTPSNNIQLEKDDIIVTIGKNQDIDRFEENQV</sequence>
<proteinExistence type="predicted"/>
<protein>
    <submittedName>
        <fullName evidence="3">TrkA family potassium uptake protein</fullName>
    </submittedName>
</protein>
<dbReference type="InterPro" id="IPR036721">
    <property type="entry name" value="RCK_C_sf"/>
</dbReference>
<gene>
    <name evidence="3" type="ORF">NC799_10580</name>
</gene>
<name>A0A9X4AF68_9BACI</name>
<evidence type="ECO:0000259" key="2">
    <source>
        <dbReference type="PROSITE" id="PS51202"/>
    </source>
</evidence>
<feature type="domain" description="RCK C-terminal" evidence="2">
    <location>
        <begin position="138"/>
        <end position="222"/>
    </location>
</feature>
<dbReference type="SUPFAM" id="SSF51735">
    <property type="entry name" value="NAD(P)-binding Rossmann-fold domains"/>
    <property type="match status" value="1"/>
</dbReference>
<dbReference type="PANTHER" id="PTHR43833">
    <property type="entry name" value="POTASSIUM CHANNEL PROTEIN 2-RELATED-RELATED"/>
    <property type="match status" value="1"/>
</dbReference>
<dbReference type="Pfam" id="PF02080">
    <property type="entry name" value="TrkA_C"/>
    <property type="match status" value="1"/>
</dbReference>
<dbReference type="GO" id="GO:0008324">
    <property type="term" value="F:monoatomic cation transmembrane transporter activity"/>
    <property type="evidence" value="ECO:0007669"/>
    <property type="project" value="InterPro"/>
</dbReference>
<dbReference type="InterPro" id="IPR036291">
    <property type="entry name" value="NAD(P)-bd_dom_sf"/>
</dbReference>
<organism evidence="3 4">
    <name type="scientific">Aquibacillus salsiterrae</name>
    <dbReference type="NCBI Taxonomy" id="2950439"/>
    <lineage>
        <taxon>Bacteria</taxon>
        <taxon>Bacillati</taxon>
        <taxon>Bacillota</taxon>
        <taxon>Bacilli</taxon>
        <taxon>Bacillales</taxon>
        <taxon>Bacillaceae</taxon>
        <taxon>Aquibacillus</taxon>
    </lineage>
</organism>
<keyword evidence="4" id="KW-1185">Reference proteome</keyword>
<dbReference type="InterPro" id="IPR003148">
    <property type="entry name" value="RCK_N"/>
</dbReference>
<dbReference type="PROSITE" id="PS51201">
    <property type="entry name" value="RCK_N"/>
    <property type="match status" value="1"/>
</dbReference>
<evidence type="ECO:0000313" key="4">
    <source>
        <dbReference type="Proteomes" id="UP001145069"/>
    </source>
</evidence>
<feature type="domain" description="RCK N-terminal" evidence="1">
    <location>
        <begin position="5"/>
        <end position="121"/>
    </location>
</feature>
<dbReference type="Gene3D" id="3.30.70.1450">
    <property type="entry name" value="Regulator of K+ conductance, C-terminal domain"/>
    <property type="match status" value="1"/>
</dbReference>
<evidence type="ECO:0000259" key="1">
    <source>
        <dbReference type="PROSITE" id="PS51201"/>
    </source>
</evidence>
<dbReference type="RefSeq" id="WP_272446406.1">
    <property type="nucleotide sequence ID" value="NZ_JAMQKC010000008.1"/>
</dbReference>
<dbReference type="Proteomes" id="UP001145069">
    <property type="component" value="Unassembled WGS sequence"/>
</dbReference>
<dbReference type="SUPFAM" id="SSF116726">
    <property type="entry name" value="TrkA C-terminal domain-like"/>
    <property type="match status" value="1"/>
</dbReference>
<evidence type="ECO:0000313" key="3">
    <source>
        <dbReference type="EMBL" id="MDC3417339.1"/>
    </source>
</evidence>
<dbReference type="AlphaFoldDB" id="A0A9X4AF68"/>
<dbReference type="EMBL" id="JAMQKC010000008">
    <property type="protein sequence ID" value="MDC3417339.1"/>
    <property type="molecule type" value="Genomic_DNA"/>
</dbReference>